<evidence type="ECO:0000313" key="4">
    <source>
        <dbReference type="EMBL" id="WXK40004.1"/>
    </source>
</evidence>
<dbReference type="InterPro" id="IPR024134">
    <property type="entry name" value="SOD_Cu/Zn_/chaperone"/>
</dbReference>
<reference evidence="4 5" key="1">
    <citation type="submission" date="2020-09" db="EMBL/GenBank/DDBJ databases">
        <title>Genome sequences of Mycetohabitans spp.</title>
        <authorList>
            <person name="Carter M.E."/>
            <person name="Carpenter S.C.D."/>
            <person name="Bogdanove A.J."/>
        </authorList>
    </citation>
    <scope>NUCLEOTIDE SEQUENCE [LARGE SCALE GENOMIC DNA]</scope>
    <source>
        <strain evidence="4 5">B12</strain>
    </source>
</reference>
<dbReference type="RefSeq" id="WP_013434377.1">
    <property type="nucleotide sequence ID" value="NZ_CP062171.1"/>
</dbReference>
<dbReference type="Proteomes" id="UP001493153">
    <property type="component" value="Chromosome"/>
</dbReference>
<dbReference type="InterPro" id="IPR036423">
    <property type="entry name" value="SOD-like_Cu/Zn_dom_sf"/>
</dbReference>
<keyword evidence="2" id="KW-1133">Transmembrane helix</keyword>
<dbReference type="InterPro" id="IPR001424">
    <property type="entry name" value="SOD_Cu_Zn_dom"/>
</dbReference>
<protein>
    <submittedName>
        <fullName evidence="4">Superoxide dismutase family protein</fullName>
    </submittedName>
</protein>
<feature type="transmembrane region" description="Helical" evidence="2">
    <location>
        <begin position="6"/>
        <end position="30"/>
    </location>
</feature>
<evidence type="ECO:0000259" key="3">
    <source>
        <dbReference type="Pfam" id="PF00080"/>
    </source>
</evidence>
<dbReference type="Gene3D" id="2.60.40.200">
    <property type="entry name" value="Superoxide dismutase, copper/zinc binding domain"/>
    <property type="match status" value="1"/>
</dbReference>
<comment type="similarity">
    <text evidence="1">Belongs to the Cu-Zn superoxide dismutase family.</text>
</comment>
<evidence type="ECO:0000313" key="5">
    <source>
        <dbReference type="Proteomes" id="UP001493153"/>
    </source>
</evidence>
<sequence>MEPRLGWRLAGTIITLLATSVMLAGCALLFGSHDKRADVQIVPAAGHAARGTVTLIEHADGVQVTYNLSGLPPDSDHALQIHERGDCHSPGAAGGVFSPGAERLKQGIRLEGDLVNLHADANGVAAGFIVSPDVSLDGVRSVVGRALIVHRDAQDYYAFPPRDAGPALGCGIIRK</sequence>
<feature type="domain" description="Superoxide dismutase copper/zinc binding" evidence="3">
    <location>
        <begin position="50"/>
        <end position="173"/>
    </location>
</feature>
<accession>A0ABZ2Q5U3</accession>
<dbReference type="EMBL" id="CP062176">
    <property type="protein sequence ID" value="WXK40004.1"/>
    <property type="molecule type" value="Genomic_DNA"/>
</dbReference>
<keyword evidence="5" id="KW-1185">Reference proteome</keyword>
<evidence type="ECO:0000256" key="2">
    <source>
        <dbReference type="SAM" id="Phobius"/>
    </source>
</evidence>
<keyword evidence="2" id="KW-0472">Membrane</keyword>
<proteinExistence type="inferred from homology"/>
<dbReference type="Pfam" id="PF00080">
    <property type="entry name" value="Sod_Cu"/>
    <property type="match status" value="1"/>
</dbReference>
<gene>
    <name evidence="4" type="ORF">IHE29_12330</name>
</gene>
<name>A0ABZ2Q5U3_9BURK</name>
<organism evidence="4 5">
    <name type="scientific">Mycetohabitans rhizoxinica</name>
    <dbReference type="NCBI Taxonomy" id="412963"/>
    <lineage>
        <taxon>Bacteria</taxon>
        <taxon>Pseudomonadati</taxon>
        <taxon>Pseudomonadota</taxon>
        <taxon>Betaproteobacteria</taxon>
        <taxon>Burkholderiales</taxon>
        <taxon>Burkholderiaceae</taxon>
        <taxon>Mycetohabitans</taxon>
    </lineage>
</organism>
<keyword evidence="2" id="KW-0812">Transmembrane</keyword>
<dbReference type="PROSITE" id="PS51257">
    <property type="entry name" value="PROKAR_LIPOPROTEIN"/>
    <property type="match status" value="1"/>
</dbReference>
<dbReference type="PANTHER" id="PTHR10003">
    <property type="entry name" value="SUPEROXIDE DISMUTASE CU-ZN -RELATED"/>
    <property type="match status" value="1"/>
</dbReference>
<dbReference type="SUPFAM" id="SSF49329">
    <property type="entry name" value="Cu,Zn superoxide dismutase-like"/>
    <property type="match status" value="1"/>
</dbReference>
<evidence type="ECO:0000256" key="1">
    <source>
        <dbReference type="ARBA" id="ARBA00010457"/>
    </source>
</evidence>